<dbReference type="Proteomes" id="UP001237642">
    <property type="component" value="Unassembled WGS sequence"/>
</dbReference>
<reference evidence="3" key="1">
    <citation type="submission" date="2023-02" db="EMBL/GenBank/DDBJ databases">
        <title>Genome of toxic invasive species Heracleum sosnowskyi carries increased number of genes despite the absence of recent whole-genome duplications.</title>
        <authorList>
            <person name="Schelkunov M."/>
            <person name="Shtratnikova V."/>
            <person name="Makarenko M."/>
            <person name="Klepikova A."/>
            <person name="Omelchenko D."/>
            <person name="Novikova G."/>
            <person name="Obukhova E."/>
            <person name="Bogdanov V."/>
            <person name="Penin A."/>
            <person name="Logacheva M."/>
        </authorList>
    </citation>
    <scope>NUCLEOTIDE SEQUENCE</scope>
    <source>
        <strain evidence="3">Hsosn_3</strain>
        <tissue evidence="3">Leaf</tissue>
    </source>
</reference>
<feature type="region of interest" description="Disordered" evidence="1">
    <location>
        <begin position="14"/>
        <end position="63"/>
    </location>
</feature>
<dbReference type="InterPro" id="IPR033194">
    <property type="entry name" value="MFAP1"/>
</dbReference>
<feature type="region of interest" description="Disordered" evidence="1">
    <location>
        <begin position="80"/>
        <end position="110"/>
    </location>
</feature>
<gene>
    <name evidence="3" type="ORF">POM88_033890</name>
</gene>
<feature type="domain" description="Micro-fibrillar-associated protein 1 C-terminal" evidence="2">
    <location>
        <begin position="105"/>
        <end position="263"/>
    </location>
</feature>
<feature type="compositionally biased region" description="Acidic residues" evidence="1">
    <location>
        <begin position="92"/>
        <end position="107"/>
    </location>
</feature>
<protein>
    <submittedName>
        <fullName evidence="3">Microfibrillar-associated protein 1-like</fullName>
    </submittedName>
</protein>
<proteinExistence type="predicted"/>
<sequence>MTTIEKAFPCHDDIVKRDDPLADPRLRRLAESKMDNPEDIRADHRRLRKAESVSTIEEGNTRRERLDLEEEEDALVERRKRIRENVLRRQPEEEEEEESEYETDSDEQPGIAMLIPVFVIKSERDTVAERERLDAEDRVLEDLTKERIKKRKIETKQIVAEEIRKDEQIQKNIKLAPDIADVNMNEAEDYETWQVREIARIKRDRDNREAMSKDKEEIVKIRNMTEEERREWERKNPKPAAPAKQKWTCLQMYYHKGAFYHTDSDDR</sequence>
<dbReference type="InterPro" id="IPR009730">
    <property type="entry name" value="MFAP1_C"/>
</dbReference>
<dbReference type="AlphaFoldDB" id="A0AAD8HK76"/>
<evidence type="ECO:0000259" key="2">
    <source>
        <dbReference type="Pfam" id="PF06991"/>
    </source>
</evidence>
<dbReference type="Pfam" id="PF06991">
    <property type="entry name" value="MFAP1"/>
    <property type="match status" value="1"/>
</dbReference>
<evidence type="ECO:0000313" key="4">
    <source>
        <dbReference type="Proteomes" id="UP001237642"/>
    </source>
</evidence>
<dbReference type="PANTHER" id="PTHR15327">
    <property type="entry name" value="MICROFIBRIL-ASSOCIATED PROTEIN"/>
    <property type="match status" value="1"/>
</dbReference>
<organism evidence="3 4">
    <name type="scientific">Heracleum sosnowskyi</name>
    <dbReference type="NCBI Taxonomy" id="360622"/>
    <lineage>
        <taxon>Eukaryota</taxon>
        <taxon>Viridiplantae</taxon>
        <taxon>Streptophyta</taxon>
        <taxon>Embryophyta</taxon>
        <taxon>Tracheophyta</taxon>
        <taxon>Spermatophyta</taxon>
        <taxon>Magnoliopsida</taxon>
        <taxon>eudicotyledons</taxon>
        <taxon>Gunneridae</taxon>
        <taxon>Pentapetalae</taxon>
        <taxon>asterids</taxon>
        <taxon>campanulids</taxon>
        <taxon>Apiales</taxon>
        <taxon>Apiaceae</taxon>
        <taxon>Apioideae</taxon>
        <taxon>apioid superclade</taxon>
        <taxon>Tordylieae</taxon>
        <taxon>Tordyliinae</taxon>
        <taxon>Heracleum</taxon>
    </lineage>
</organism>
<name>A0AAD8HK76_9APIA</name>
<accession>A0AAD8HK76</accession>
<dbReference type="EMBL" id="JAUIZM010000008">
    <property type="protein sequence ID" value="KAK1367798.1"/>
    <property type="molecule type" value="Genomic_DNA"/>
</dbReference>
<keyword evidence="4" id="KW-1185">Reference proteome</keyword>
<evidence type="ECO:0000256" key="1">
    <source>
        <dbReference type="SAM" id="MobiDB-lite"/>
    </source>
</evidence>
<feature type="compositionally biased region" description="Basic and acidic residues" evidence="1">
    <location>
        <begin position="14"/>
        <end position="42"/>
    </location>
</feature>
<evidence type="ECO:0000313" key="3">
    <source>
        <dbReference type="EMBL" id="KAK1367798.1"/>
    </source>
</evidence>
<reference evidence="3" key="2">
    <citation type="submission" date="2023-05" db="EMBL/GenBank/DDBJ databases">
        <authorList>
            <person name="Schelkunov M.I."/>
        </authorList>
    </citation>
    <scope>NUCLEOTIDE SEQUENCE</scope>
    <source>
        <strain evidence="3">Hsosn_3</strain>
        <tissue evidence="3">Leaf</tissue>
    </source>
</reference>
<comment type="caution">
    <text evidence="3">The sequence shown here is derived from an EMBL/GenBank/DDBJ whole genome shotgun (WGS) entry which is preliminary data.</text>
</comment>